<reference evidence="1" key="2">
    <citation type="journal article" date="2022" name="Hortic Res">
        <title>The genome of Dioscorea zingiberensis sheds light on the biosynthesis, origin and evolution of the medicinally important diosgenin saponins.</title>
        <authorList>
            <person name="Li Y."/>
            <person name="Tan C."/>
            <person name="Li Z."/>
            <person name="Guo J."/>
            <person name="Li S."/>
            <person name="Chen X."/>
            <person name="Wang C."/>
            <person name="Dai X."/>
            <person name="Yang H."/>
            <person name="Song W."/>
            <person name="Hou L."/>
            <person name="Xu J."/>
            <person name="Tong Z."/>
            <person name="Xu A."/>
            <person name="Yuan X."/>
            <person name="Wang W."/>
            <person name="Yang Q."/>
            <person name="Chen L."/>
            <person name="Sun Z."/>
            <person name="Wang K."/>
            <person name="Pan B."/>
            <person name="Chen J."/>
            <person name="Bao Y."/>
            <person name="Liu F."/>
            <person name="Qi X."/>
            <person name="Gang D.R."/>
            <person name="Wen J."/>
            <person name="Li J."/>
        </authorList>
    </citation>
    <scope>NUCLEOTIDE SEQUENCE</scope>
    <source>
        <strain evidence="1">Dzin_1.0</strain>
    </source>
</reference>
<dbReference type="EMBL" id="JAGGNH010000001">
    <property type="protein sequence ID" value="KAJ0985149.1"/>
    <property type="molecule type" value="Genomic_DNA"/>
</dbReference>
<keyword evidence="2" id="KW-1185">Reference proteome</keyword>
<protein>
    <submittedName>
        <fullName evidence="1">Uncharacterized protein</fullName>
    </submittedName>
</protein>
<evidence type="ECO:0000313" key="2">
    <source>
        <dbReference type="Proteomes" id="UP001085076"/>
    </source>
</evidence>
<dbReference type="Proteomes" id="UP001085076">
    <property type="component" value="Miscellaneous, Linkage group lg01"/>
</dbReference>
<comment type="caution">
    <text evidence="1">The sequence shown here is derived from an EMBL/GenBank/DDBJ whole genome shotgun (WGS) entry which is preliminary data.</text>
</comment>
<name>A0A9D5D5Y7_9LILI</name>
<reference evidence="1" key="1">
    <citation type="submission" date="2021-03" db="EMBL/GenBank/DDBJ databases">
        <authorList>
            <person name="Li Z."/>
            <person name="Yang C."/>
        </authorList>
    </citation>
    <scope>NUCLEOTIDE SEQUENCE</scope>
    <source>
        <strain evidence="1">Dzin_1.0</strain>
        <tissue evidence="1">Leaf</tissue>
    </source>
</reference>
<sequence>MKTEQEEQALVSTGMDFINVNPVFNQRKKETMQISRSSSYPPCSSSLSPAIEIIELRVCKFGDGCVVISITCTKKRDTMIKMDDLDCYQLEKMIRAAIEGVDAPMSLMSISY</sequence>
<dbReference type="AlphaFoldDB" id="A0A9D5D5Y7"/>
<evidence type="ECO:0000313" key="1">
    <source>
        <dbReference type="EMBL" id="KAJ0985149.1"/>
    </source>
</evidence>
<gene>
    <name evidence="1" type="ORF">J5N97_003505</name>
</gene>
<dbReference type="OrthoDB" id="623055at2759"/>
<proteinExistence type="predicted"/>
<accession>A0A9D5D5Y7</accession>
<organism evidence="1 2">
    <name type="scientific">Dioscorea zingiberensis</name>
    <dbReference type="NCBI Taxonomy" id="325984"/>
    <lineage>
        <taxon>Eukaryota</taxon>
        <taxon>Viridiplantae</taxon>
        <taxon>Streptophyta</taxon>
        <taxon>Embryophyta</taxon>
        <taxon>Tracheophyta</taxon>
        <taxon>Spermatophyta</taxon>
        <taxon>Magnoliopsida</taxon>
        <taxon>Liliopsida</taxon>
        <taxon>Dioscoreales</taxon>
        <taxon>Dioscoreaceae</taxon>
        <taxon>Dioscorea</taxon>
    </lineage>
</organism>